<evidence type="ECO:0000313" key="1">
    <source>
        <dbReference type="EMBL" id="JAI05934.1"/>
    </source>
</evidence>
<proteinExistence type="predicted"/>
<reference evidence="1" key="1">
    <citation type="submission" date="2014-11" db="EMBL/GenBank/DDBJ databases">
        <authorList>
            <person name="Amaro Gonzalez C."/>
        </authorList>
    </citation>
    <scope>NUCLEOTIDE SEQUENCE</scope>
</reference>
<organism evidence="1">
    <name type="scientific">Anguilla anguilla</name>
    <name type="common">European freshwater eel</name>
    <name type="synonym">Muraena anguilla</name>
    <dbReference type="NCBI Taxonomy" id="7936"/>
    <lineage>
        <taxon>Eukaryota</taxon>
        <taxon>Metazoa</taxon>
        <taxon>Chordata</taxon>
        <taxon>Craniata</taxon>
        <taxon>Vertebrata</taxon>
        <taxon>Euteleostomi</taxon>
        <taxon>Actinopterygii</taxon>
        <taxon>Neopterygii</taxon>
        <taxon>Teleostei</taxon>
        <taxon>Anguilliformes</taxon>
        <taxon>Anguillidae</taxon>
        <taxon>Anguilla</taxon>
    </lineage>
</organism>
<dbReference type="AlphaFoldDB" id="A0A0E9XW66"/>
<sequence length="45" mass="5572">MINKFYNFRCSSALEKIIHQSSRNFCYLDKEILLTFFFCFFIRHV</sequence>
<accession>A0A0E9XW66</accession>
<protein>
    <submittedName>
        <fullName evidence="1">Uncharacterized protein</fullName>
    </submittedName>
</protein>
<dbReference type="EMBL" id="GBXM01002644">
    <property type="protein sequence ID" value="JAI05934.1"/>
    <property type="molecule type" value="Transcribed_RNA"/>
</dbReference>
<name>A0A0E9XW66_ANGAN</name>
<reference evidence="1" key="2">
    <citation type="journal article" date="2015" name="Fish Shellfish Immunol.">
        <title>Early steps in the European eel (Anguilla anguilla)-Vibrio vulnificus interaction in the gills: Role of the RtxA13 toxin.</title>
        <authorList>
            <person name="Callol A."/>
            <person name="Pajuelo D."/>
            <person name="Ebbesson L."/>
            <person name="Teles M."/>
            <person name="MacKenzie S."/>
            <person name="Amaro C."/>
        </authorList>
    </citation>
    <scope>NUCLEOTIDE SEQUENCE</scope>
</reference>